<accession>A0ABP9D3V8</accession>
<keyword evidence="3" id="KW-1185">Reference proteome</keyword>
<reference evidence="3" key="1">
    <citation type="journal article" date="2019" name="Int. J. Syst. Evol. Microbiol.">
        <title>The Global Catalogue of Microorganisms (GCM) 10K type strain sequencing project: providing services to taxonomists for standard genome sequencing and annotation.</title>
        <authorList>
            <consortium name="The Broad Institute Genomics Platform"/>
            <consortium name="The Broad Institute Genome Sequencing Center for Infectious Disease"/>
            <person name="Wu L."/>
            <person name="Ma J."/>
        </authorList>
    </citation>
    <scope>NUCLEOTIDE SEQUENCE [LARGE SCALE GENOMIC DNA]</scope>
    <source>
        <strain evidence="3">JCM 18542</strain>
    </source>
</reference>
<feature type="transmembrane region" description="Helical" evidence="1">
    <location>
        <begin position="29"/>
        <end position="50"/>
    </location>
</feature>
<dbReference type="Proteomes" id="UP001500839">
    <property type="component" value="Unassembled WGS sequence"/>
</dbReference>
<proteinExistence type="predicted"/>
<protein>
    <submittedName>
        <fullName evidence="2">Uncharacterized protein</fullName>
    </submittedName>
</protein>
<keyword evidence="1" id="KW-0812">Transmembrane</keyword>
<evidence type="ECO:0000256" key="1">
    <source>
        <dbReference type="SAM" id="Phobius"/>
    </source>
</evidence>
<name>A0ABP9D3V8_9ACTN</name>
<gene>
    <name evidence="2" type="ORF">GCM10023353_32300</name>
</gene>
<sequence length="140" mass="15576">MAIATALFVAAFIAWVTVLHTIAPRGTLAAQIVILLGGYVFLLAIGLMWAHRRPRLARHGYEGWATILAVHPLQPRELTGELTDIKLRLVVPGAVPYAGHIVRMLAPHERALFLPGETFPIRVDPRDRDHVLLQPHLMPH</sequence>
<dbReference type="EMBL" id="BAABKQ010000001">
    <property type="protein sequence ID" value="GAA4821527.1"/>
    <property type="molecule type" value="Genomic_DNA"/>
</dbReference>
<evidence type="ECO:0000313" key="3">
    <source>
        <dbReference type="Proteomes" id="UP001500839"/>
    </source>
</evidence>
<keyword evidence="1" id="KW-1133">Transmembrane helix</keyword>
<evidence type="ECO:0000313" key="2">
    <source>
        <dbReference type="EMBL" id="GAA4821527.1"/>
    </source>
</evidence>
<comment type="caution">
    <text evidence="2">The sequence shown here is derived from an EMBL/GenBank/DDBJ whole genome shotgun (WGS) entry which is preliminary data.</text>
</comment>
<keyword evidence="1" id="KW-0472">Membrane</keyword>
<organism evidence="2 3">
    <name type="scientific">Tomitella cavernea</name>
    <dbReference type="NCBI Taxonomy" id="1387982"/>
    <lineage>
        <taxon>Bacteria</taxon>
        <taxon>Bacillati</taxon>
        <taxon>Actinomycetota</taxon>
        <taxon>Actinomycetes</taxon>
        <taxon>Mycobacteriales</taxon>
        <taxon>Tomitella</taxon>
    </lineage>
</organism>
<dbReference type="RefSeq" id="WP_200171536.1">
    <property type="nucleotide sequence ID" value="NZ_BAABKQ010000001.1"/>
</dbReference>